<dbReference type="EMBL" id="JACBAZ010000011">
    <property type="protein sequence ID" value="NWK57368.1"/>
    <property type="molecule type" value="Genomic_DNA"/>
</dbReference>
<reference evidence="2 3" key="1">
    <citation type="submission" date="2020-07" db="EMBL/GenBank/DDBJ databases">
        <title>Roseicoccus Jingziensis gen. nov., sp. nov., isolated from coastal seawater.</title>
        <authorList>
            <person name="Feng X."/>
        </authorList>
    </citation>
    <scope>NUCLEOTIDE SEQUENCE [LARGE SCALE GENOMIC DNA]</scope>
    <source>
        <strain evidence="2 3">N1E253</strain>
    </source>
</reference>
<organism evidence="2 3">
    <name type="scientific">Oceaniferula marina</name>
    <dbReference type="NCBI Taxonomy" id="2748318"/>
    <lineage>
        <taxon>Bacteria</taxon>
        <taxon>Pseudomonadati</taxon>
        <taxon>Verrucomicrobiota</taxon>
        <taxon>Verrucomicrobiia</taxon>
        <taxon>Verrucomicrobiales</taxon>
        <taxon>Verrucomicrobiaceae</taxon>
        <taxon>Oceaniferula</taxon>
    </lineage>
</organism>
<evidence type="ECO:0000313" key="3">
    <source>
        <dbReference type="Proteomes" id="UP000557872"/>
    </source>
</evidence>
<comment type="caution">
    <text evidence="2">The sequence shown here is derived from an EMBL/GenBank/DDBJ whole genome shotgun (WGS) entry which is preliminary data.</text>
</comment>
<feature type="signal peptide" evidence="1">
    <location>
        <begin position="1"/>
        <end position="20"/>
    </location>
</feature>
<dbReference type="RefSeq" id="WP_178934359.1">
    <property type="nucleotide sequence ID" value="NZ_JACBAZ010000011.1"/>
</dbReference>
<sequence length="136" mass="15498">MNTKFLLLFFTVFCCFGVQADPIVSFRNGDERVDVVIPSEVSLSQGLVRGVTGVDDVSYRSFLEIKVFEEVLELKNFIRRNQGKRIDIYLYGEKVVSPVVNGKLERGAILIHLPKDDQIGRIAKILRKNLLLKDKK</sequence>
<keyword evidence="1" id="KW-0732">Signal</keyword>
<evidence type="ECO:0000313" key="2">
    <source>
        <dbReference type="EMBL" id="NWK57368.1"/>
    </source>
</evidence>
<feature type="chain" id="PRO_5032917832" description="Preprotein translocase subunit SecD" evidence="1">
    <location>
        <begin position="21"/>
        <end position="136"/>
    </location>
</feature>
<accession>A0A851GHW6</accession>
<dbReference type="AlphaFoldDB" id="A0A851GHW6"/>
<keyword evidence="3" id="KW-1185">Reference proteome</keyword>
<protein>
    <recommendedName>
        <fullName evidence="4">Preprotein translocase subunit SecD</fullName>
    </recommendedName>
</protein>
<name>A0A851GHW6_9BACT</name>
<dbReference type="Proteomes" id="UP000557872">
    <property type="component" value="Unassembled WGS sequence"/>
</dbReference>
<evidence type="ECO:0008006" key="4">
    <source>
        <dbReference type="Google" id="ProtNLM"/>
    </source>
</evidence>
<proteinExistence type="predicted"/>
<gene>
    <name evidence="2" type="ORF">HW115_17240</name>
</gene>
<evidence type="ECO:0000256" key="1">
    <source>
        <dbReference type="SAM" id="SignalP"/>
    </source>
</evidence>